<name>A0A370U3V9_9HELO</name>
<protein>
    <recommendedName>
        <fullName evidence="6">Zn(2)-C6 fungal-type domain-containing protein</fullName>
    </recommendedName>
</protein>
<dbReference type="CDD" id="cd00067">
    <property type="entry name" value="GAL4"/>
    <property type="match status" value="1"/>
</dbReference>
<dbReference type="Gene3D" id="4.10.240.10">
    <property type="entry name" value="Zn(2)-C6 fungal-type DNA-binding domain"/>
    <property type="match status" value="1"/>
</dbReference>
<comment type="caution">
    <text evidence="7">The sequence shown here is derived from an EMBL/GenBank/DDBJ whole genome shotgun (WGS) entry which is preliminary data.</text>
</comment>
<dbReference type="GO" id="GO:0006351">
    <property type="term" value="P:DNA-templated transcription"/>
    <property type="evidence" value="ECO:0007669"/>
    <property type="project" value="InterPro"/>
</dbReference>
<dbReference type="GO" id="GO:0008270">
    <property type="term" value="F:zinc ion binding"/>
    <property type="evidence" value="ECO:0007669"/>
    <property type="project" value="InterPro"/>
</dbReference>
<evidence type="ECO:0000259" key="6">
    <source>
        <dbReference type="PROSITE" id="PS50048"/>
    </source>
</evidence>
<dbReference type="Pfam" id="PF04082">
    <property type="entry name" value="Fungal_trans"/>
    <property type="match status" value="1"/>
</dbReference>
<dbReference type="GO" id="GO:0000981">
    <property type="term" value="F:DNA-binding transcription factor activity, RNA polymerase II-specific"/>
    <property type="evidence" value="ECO:0007669"/>
    <property type="project" value="InterPro"/>
</dbReference>
<sequence length="573" mass="62848">MASMSMYGAPNPSPNAHIAAPKASKACYTCRNQKRKCDKVLPACSLCLRMNRSCDYSDPQPTPTSEDLHVLQAKIAELESQLESHINGGRGLVNHAPLFGTPSSLSGVEALGHSAAGYSEQWGAVPNRFPAIAFLDKKAFLSGGIDIPKPPVNIPDDVLEHMRDGLTVTAIAEQYAATVHRWMPILSRKYLLQEPTDVPWDGGSDAALLYLCMKLVASRLPDGVESFRAPLYLTAKRFASVLDLNGAASLQRLQANLLIVWYEYGHAIYPAAWMTAGWCVRYGNLLGINGHHEAMQLLGRPTTWIEQEERNRTWWGVQVANRIVSYASQGYIMDSQEPRPDAALPADDDAWNRGELSAPTALLSSPIDDPVGPFSRLCQASIMMGKVLSHHYHNTFPSEAARLTQVSKLSEDILDLSGKITEETNRSPDFLSLSAPLALLSRAFCILCDPYSGLDGYGLDPSTPQAAEMQQRAAEGLKTLSGNMYGFGQKVEISTSGFQDLDSVNPIIMDALYSAALNFAWFVRKSGDMQCQTSLDEIRNWLTKLGARWRSAAEYARLLEAQEFSYAIRGAGP</sequence>
<evidence type="ECO:0000313" key="8">
    <source>
        <dbReference type="Proteomes" id="UP000254866"/>
    </source>
</evidence>
<dbReference type="PROSITE" id="PS00463">
    <property type="entry name" value="ZN2_CY6_FUNGAL_1"/>
    <property type="match status" value="1"/>
</dbReference>
<dbReference type="AlphaFoldDB" id="A0A370U3V9"/>
<dbReference type="Pfam" id="PF00172">
    <property type="entry name" value="Zn_clus"/>
    <property type="match status" value="1"/>
</dbReference>
<dbReference type="InterPro" id="IPR050815">
    <property type="entry name" value="TF_fung"/>
</dbReference>
<keyword evidence="5" id="KW-0539">Nucleus</keyword>
<accession>A0A370U3V9</accession>
<dbReference type="GeneID" id="43595298"/>
<dbReference type="GO" id="GO:0005634">
    <property type="term" value="C:nucleus"/>
    <property type="evidence" value="ECO:0007669"/>
    <property type="project" value="UniProtKB-SubCell"/>
</dbReference>
<dbReference type="RefSeq" id="XP_031875126.1">
    <property type="nucleotide sequence ID" value="XM_032011072.1"/>
</dbReference>
<evidence type="ECO:0000256" key="3">
    <source>
        <dbReference type="ARBA" id="ARBA00023015"/>
    </source>
</evidence>
<dbReference type="InterPro" id="IPR007219">
    <property type="entry name" value="XnlR_reg_dom"/>
</dbReference>
<keyword evidence="4" id="KW-0804">Transcription</keyword>
<evidence type="ECO:0000256" key="2">
    <source>
        <dbReference type="ARBA" id="ARBA00022723"/>
    </source>
</evidence>
<dbReference type="STRING" id="2656787.A0A370U3V9"/>
<dbReference type="OrthoDB" id="3862662at2759"/>
<feature type="domain" description="Zn(2)-C6 fungal-type" evidence="6">
    <location>
        <begin position="26"/>
        <end position="56"/>
    </location>
</feature>
<dbReference type="InterPro" id="IPR036864">
    <property type="entry name" value="Zn2-C6_fun-type_DNA-bd_sf"/>
</dbReference>
<reference evidence="7 8" key="1">
    <citation type="journal article" date="2018" name="IMA Fungus">
        <title>IMA Genome-F 9: Draft genome sequence of Annulohypoxylon stygium, Aspergillus mulundensis, Berkeleyomyces basicola (syn. Thielaviopsis basicola), Ceratocystis smalleyi, two Cercospora beticola strains, Coleophoma cylindrospora, Fusarium fracticaudum, Phialophora cf. hyalina, and Morchella septimelata.</title>
        <authorList>
            <person name="Wingfield B.D."/>
            <person name="Bills G.F."/>
            <person name="Dong Y."/>
            <person name="Huang W."/>
            <person name="Nel W.J."/>
            <person name="Swalarsk-Parry B.S."/>
            <person name="Vaghefi N."/>
            <person name="Wilken P.M."/>
            <person name="An Z."/>
            <person name="de Beer Z.W."/>
            <person name="De Vos L."/>
            <person name="Chen L."/>
            <person name="Duong T.A."/>
            <person name="Gao Y."/>
            <person name="Hammerbacher A."/>
            <person name="Kikkert J.R."/>
            <person name="Li Y."/>
            <person name="Li H."/>
            <person name="Li K."/>
            <person name="Li Q."/>
            <person name="Liu X."/>
            <person name="Ma X."/>
            <person name="Naidoo K."/>
            <person name="Pethybridge S.J."/>
            <person name="Sun J."/>
            <person name="Steenkamp E.T."/>
            <person name="van der Nest M.A."/>
            <person name="van Wyk S."/>
            <person name="Wingfield M.J."/>
            <person name="Xiong C."/>
            <person name="Yue Q."/>
            <person name="Zhang X."/>
        </authorList>
    </citation>
    <scope>NUCLEOTIDE SEQUENCE [LARGE SCALE GENOMIC DNA]</scope>
    <source>
        <strain evidence="7 8">BP 5553</strain>
    </source>
</reference>
<dbReference type="CDD" id="cd12148">
    <property type="entry name" value="fungal_TF_MHR"/>
    <property type="match status" value="1"/>
</dbReference>
<dbReference type="SMART" id="SM00066">
    <property type="entry name" value="GAL4"/>
    <property type="match status" value="1"/>
</dbReference>
<comment type="subcellular location">
    <subcellularLocation>
        <location evidence="1">Nucleus</location>
    </subcellularLocation>
</comment>
<keyword evidence="3" id="KW-0805">Transcription regulation</keyword>
<proteinExistence type="predicted"/>
<dbReference type="PANTHER" id="PTHR47338">
    <property type="entry name" value="ZN(II)2CYS6 TRANSCRIPTION FACTOR (EUROFUNG)-RELATED"/>
    <property type="match status" value="1"/>
</dbReference>
<dbReference type="EMBL" id="NPIC01000001">
    <property type="protein sequence ID" value="RDL42470.1"/>
    <property type="molecule type" value="Genomic_DNA"/>
</dbReference>
<dbReference type="GO" id="GO:0003677">
    <property type="term" value="F:DNA binding"/>
    <property type="evidence" value="ECO:0007669"/>
    <property type="project" value="InterPro"/>
</dbReference>
<dbReference type="PANTHER" id="PTHR47338:SF20">
    <property type="entry name" value="ZN(II)2CYS6 TRANSCRIPTION FACTOR (EUROFUNG)"/>
    <property type="match status" value="1"/>
</dbReference>
<evidence type="ECO:0000256" key="1">
    <source>
        <dbReference type="ARBA" id="ARBA00004123"/>
    </source>
</evidence>
<evidence type="ECO:0000313" key="7">
    <source>
        <dbReference type="EMBL" id="RDL42470.1"/>
    </source>
</evidence>
<dbReference type="Proteomes" id="UP000254866">
    <property type="component" value="Unassembled WGS sequence"/>
</dbReference>
<dbReference type="InterPro" id="IPR001138">
    <property type="entry name" value="Zn2Cys6_DnaBD"/>
</dbReference>
<evidence type="ECO:0000256" key="4">
    <source>
        <dbReference type="ARBA" id="ARBA00023163"/>
    </source>
</evidence>
<keyword evidence="8" id="KW-1185">Reference proteome</keyword>
<keyword evidence="2" id="KW-0479">Metal-binding</keyword>
<gene>
    <name evidence="7" type="ORF">BP5553_02449</name>
</gene>
<organism evidence="7 8">
    <name type="scientific">Venustampulla echinocandica</name>
    <dbReference type="NCBI Taxonomy" id="2656787"/>
    <lineage>
        <taxon>Eukaryota</taxon>
        <taxon>Fungi</taxon>
        <taxon>Dikarya</taxon>
        <taxon>Ascomycota</taxon>
        <taxon>Pezizomycotina</taxon>
        <taxon>Leotiomycetes</taxon>
        <taxon>Helotiales</taxon>
        <taxon>Pleuroascaceae</taxon>
        <taxon>Venustampulla</taxon>
    </lineage>
</organism>
<dbReference type="SUPFAM" id="SSF57701">
    <property type="entry name" value="Zn2/Cys6 DNA-binding domain"/>
    <property type="match status" value="1"/>
</dbReference>
<evidence type="ECO:0000256" key="5">
    <source>
        <dbReference type="ARBA" id="ARBA00023242"/>
    </source>
</evidence>
<dbReference type="PROSITE" id="PS50048">
    <property type="entry name" value="ZN2_CY6_FUNGAL_2"/>
    <property type="match status" value="1"/>
</dbReference>